<evidence type="ECO:0000256" key="2">
    <source>
        <dbReference type="SAM" id="Phobius"/>
    </source>
</evidence>
<dbReference type="GO" id="GO:0042391">
    <property type="term" value="P:regulation of membrane potential"/>
    <property type="evidence" value="ECO:0007669"/>
    <property type="project" value="TreeGrafter"/>
</dbReference>
<gene>
    <name evidence="3" type="ORF">SNEC2469_LOCUS6157</name>
</gene>
<dbReference type="Proteomes" id="UP000601435">
    <property type="component" value="Unassembled WGS sequence"/>
</dbReference>
<dbReference type="OrthoDB" id="5295627at2759"/>
<dbReference type="EMBL" id="CAJNJA010010935">
    <property type="protein sequence ID" value="CAE7264487.1"/>
    <property type="molecule type" value="Genomic_DNA"/>
</dbReference>
<evidence type="ECO:0000313" key="3">
    <source>
        <dbReference type="EMBL" id="CAE7264487.1"/>
    </source>
</evidence>
<proteinExistence type="predicted"/>
<dbReference type="PANTHER" id="PTHR10217:SF435">
    <property type="entry name" value="POTASSIUM VOLTAGE-GATED CHANNEL PROTEIN EAG"/>
    <property type="match status" value="1"/>
</dbReference>
<feature type="transmembrane region" description="Helical" evidence="2">
    <location>
        <begin position="201"/>
        <end position="219"/>
    </location>
</feature>
<keyword evidence="2" id="KW-1133">Transmembrane helix</keyword>
<accession>A0A812MJB9</accession>
<reference evidence="3" key="1">
    <citation type="submission" date="2021-02" db="EMBL/GenBank/DDBJ databases">
        <authorList>
            <person name="Dougan E. K."/>
            <person name="Rhodes N."/>
            <person name="Thang M."/>
            <person name="Chan C."/>
        </authorList>
    </citation>
    <scope>NUCLEOTIDE SEQUENCE</scope>
</reference>
<dbReference type="InterPro" id="IPR050818">
    <property type="entry name" value="KCNH_animal-type"/>
</dbReference>
<evidence type="ECO:0000256" key="1">
    <source>
        <dbReference type="SAM" id="MobiDB-lite"/>
    </source>
</evidence>
<dbReference type="PANTHER" id="PTHR10217">
    <property type="entry name" value="VOLTAGE AND LIGAND GATED POTASSIUM CHANNEL"/>
    <property type="match status" value="1"/>
</dbReference>
<feature type="compositionally biased region" description="Basic and acidic residues" evidence="1">
    <location>
        <begin position="334"/>
        <end position="345"/>
    </location>
</feature>
<feature type="region of interest" description="Disordered" evidence="1">
    <location>
        <begin position="293"/>
        <end position="345"/>
    </location>
</feature>
<dbReference type="GO" id="GO:0005249">
    <property type="term" value="F:voltage-gated potassium channel activity"/>
    <property type="evidence" value="ECO:0007669"/>
    <property type="project" value="TreeGrafter"/>
</dbReference>
<name>A0A812MJB9_9DINO</name>
<feature type="compositionally biased region" description="Basic and acidic residues" evidence="1">
    <location>
        <begin position="293"/>
        <end position="314"/>
    </location>
</feature>
<comment type="caution">
    <text evidence="3">The sequence shown here is derived from an EMBL/GenBank/DDBJ whole genome shotgun (WGS) entry which is preliminary data.</text>
</comment>
<sequence>DTILIPITLAWPDSALSPSPTFFYFQAGPFLWSFDILMSFVPASLEKEVAAKLQMARKYVCSRFPIDVSLVVLDVVLLLGVLEEHFRIFTLLRLIRILKLKRVLTVFENRLVAAGNMKAVPYLTILQCIATVLAVNHVLASLLFYVGRMGTRIEATSNWVDFYEMSFRTPLSQYMTCFNWVIAEYTPAPFPNQPQNEVEQLLIIVIILTCLPLLGAQIGKIGGTLNTMKEKARERDMVRRDLQRFLQRKNAPTRLTRRMLTSLDDVLDSKDSPLNVKEPIALKFLPSSLLDERAPGREDEREARRPHALLDAHGRASRACWSAQRRVPGSQRGAGREYLHQRAAR</sequence>
<feature type="non-terminal residue" evidence="3">
    <location>
        <position position="345"/>
    </location>
</feature>
<protein>
    <recommendedName>
        <fullName evidence="5">Ion transport domain-containing protein</fullName>
    </recommendedName>
</protein>
<dbReference type="Gene3D" id="1.10.287.70">
    <property type="match status" value="1"/>
</dbReference>
<keyword evidence="2" id="KW-0472">Membrane</keyword>
<feature type="transmembrane region" description="Helical" evidence="2">
    <location>
        <begin position="64"/>
        <end position="82"/>
    </location>
</feature>
<feature type="transmembrane region" description="Helical" evidence="2">
    <location>
        <begin position="119"/>
        <end position="146"/>
    </location>
</feature>
<evidence type="ECO:0008006" key="5">
    <source>
        <dbReference type="Google" id="ProtNLM"/>
    </source>
</evidence>
<dbReference type="SUPFAM" id="SSF81324">
    <property type="entry name" value="Voltage-gated potassium channels"/>
    <property type="match status" value="1"/>
</dbReference>
<keyword evidence="2" id="KW-0812">Transmembrane</keyword>
<dbReference type="AlphaFoldDB" id="A0A812MJB9"/>
<dbReference type="GO" id="GO:0005886">
    <property type="term" value="C:plasma membrane"/>
    <property type="evidence" value="ECO:0007669"/>
    <property type="project" value="TreeGrafter"/>
</dbReference>
<organism evidence="3 4">
    <name type="scientific">Symbiodinium necroappetens</name>
    <dbReference type="NCBI Taxonomy" id="1628268"/>
    <lineage>
        <taxon>Eukaryota</taxon>
        <taxon>Sar</taxon>
        <taxon>Alveolata</taxon>
        <taxon>Dinophyceae</taxon>
        <taxon>Suessiales</taxon>
        <taxon>Symbiodiniaceae</taxon>
        <taxon>Symbiodinium</taxon>
    </lineage>
</organism>
<evidence type="ECO:0000313" key="4">
    <source>
        <dbReference type="Proteomes" id="UP000601435"/>
    </source>
</evidence>
<keyword evidence="4" id="KW-1185">Reference proteome</keyword>